<dbReference type="PANTHER" id="PTHR46553:SF3">
    <property type="entry name" value="ADENINE NUCLEOTIDE ALPHA HYDROLASES-LIKE SUPERFAMILY PROTEIN"/>
    <property type="match status" value="1"/>
</dbReference>
<dbReference type="InterPro" id="IPR014729">
    <property type="entry name" value="Rossmann-like_a/b/a_fold"/>
</dbReference>
<dbReference type="Pfam" id="PF00582">
    <property type="entry name" value="Usp"/>
    <property type="match status" value="3"/>
</dbReference>
<protein>
    <recommendedName>
        <fullName evidence="2">UspA domain-containing protein</fullName>
    </recommendedName>
</protein>
<dbReference type="InterPro" id="IPR006015">
    <property type="entry name" value="Universal_stress_UspA"/>
</dbReference>
<dbReference type="PANTHER" id="PTHR46553">
    <property type="entry name" value="ADENINE NUCLEOTIDE ALPHA HYDROLASES-LIKE SUPERFAMILY PROTEIN"/>
    <property type="match status" value="1"/>
</dbReference>
<sequence>MVSCSMRYSSLSLMAPVSPLVGPYTEVMSEGTPSRPVVVGYDSSEMAGRAVTWAAGAAERMGVPLRVIAARENDAQPVRSAEALDAVRRTHPDLPASGEDPVGTGAGVMVRAGDDATMLVMGNRGRGRITSAFLGTVSMTTAQHAACPVVIIHGDTATDAAPRSIVVGADGSASSTAALDFALSLVAAGGTITLLLCWSTMPQDSTDPVPAVAYAMLEQTLAGRSKPGVGIDLVARPGHPRNVLVTASETADLMVVGRRGQEGFKGLKLGTVAQHALMGARCPVAVVTAPPAVTEQR</sequence>
<dbReference type="EMBL" id="CP045725">
    <property type="protein sequence ID" value="QGF23348.1"/>
    <property type="molecule type" value="Genomic_DNA"/>
</dbReference>
<organism evidence="3 4">
    <name type="scientific">Raineyella fluvialis</name>
    <dbReference type="NCBI Taxonomy" id="2662261"/>
    <lineage>
        <taxon>Bacteria</taxon>
        <taxon>Bacillati</taxon>
        <taxon>Actinomycetota</taxon>
        <taxon>Actinomycetes</taxon>
        <taxon>Propionibacteriales</taxon>
        <taxon>Propionibacteriaceae</taxon>
        <taxon>Raineyella</taxon>
    </lineage>
</organism>
<evidence type="ECO:0000313" key="4">
    <source>
        <dbReference type="Proteomes" id="UP000386847"/>
    </source>
</evidence>
<evidence type="ECO:0000313" key="3">
    <source>
        <dbReference type="EMBL" id="QGF23348.1"/>
    </source>
</evidence>
<gene>
    <name evidence="3" type="ORF">Rai3103_06370</name>
</gene>
<feature type="domain" description="UspA" evidence="2">
    <location>
        <begin position="113"/>
        <end position="153"/>
    </location>
</feature>
<accession>A0A5Q2F9I0</accession>
<dbReference type="Proteomes" id="UP000386847">
    <property type="component" value="Chromosome"/>
</dbReference>
<dbReference type="AlphaFoldDB" id="A0A5Q2F9I0"/>
<dbReference type="SUPFAM" id="SSF52402">
    <property type="entry name" value="Adenine nucleotide alpha hydrolases-like"/>
    <property type="match status" value="2"/>
</dbReference>
<evidence type="ECO:0000256" key="1">
    <source>
        <dbReference type="ARBA" id="ARBA00008791"/>
    </source>
</evidence>
<feature type="domain" description="UspA" evidence="2">
    <location>
        <begin position="35"/>
        <end position="96"/>
    </location>
</feature>
<feature type="domain" description="UspA" evidence="2">
    <location>
        <begin position="163"/>
        <end position="287"/>
    </location>
</feature>
<reference evidence="3 4" key="1">
    <citation type="submission" date="2019-10" db="EMBL/GenBank/DDBJ databases">
        <title>Genomic analysis of Raineyella sp. CBA3103.</title>
        <authorList>
            <person name="Roh S.W."/>
        </authorList>
    </citation>
    <scope>NUCLEOTIDE SEQUENCE [LARGE SCALE GENOMIC DNA]</scope>
    <source>
        <strain evidence="3 4">CBA3103</strain>
    </source>
</reference>
<proteinExistence type="inferred from homology"/>
<evidence type="ECO:0000259" key="2">
    <source>
        <dbReference type="Pfam" id="PF00582"/>
    </source>
</evidence>
<name>A0A5Q2F9I0_9ACTN</name>
<keyword evidence="4" id="KW-1185">Reference proteome</keyword>
<dbReference type="KEGG" id="rain:Rai3103_06370"/>
<dbReference type="PRINTS" id="PR01438">
    <property type="entry name" value="UNVRSLSTRESS"/>
</dbReference>
<comment type="similarity">
    <text evidence="1">Belongs to the universal stress protein A family.</text>
</comment>
<dbReference type="Gene3D" id="3.40.50.620">
    <property type="entry name" value="HUPs"/>
    <property type="match status" value="2"/>
</dbReference>
<dbReference type="InterPro" id="IPR006016">
    <property type="entry name" value="UspA"/>
</dbReference>